<keyword evidence="2" id="KW-0274">FAD</keyword>
<organism evidence="4 5">
    <name type="scientific">Rubrobacter tropicus</name>
    <dbReference type="NCBI Taxonomy" id="2653851"/>
    <lineage>
        <taxon>Bacteria</taxon>
        <taxon>Bacillati</taxon>
        <taxon>Actinomycetota</taxon>
        <taxon>Rubrobacteria</taxon>
        <taxon>Rubrobacterales</taxon>
        <taxon>Rubrobacteraceae</taxon>
        <taxon>Rubrobacter</taxon>
    </lineage>
</organism>
<protein>
    <submittedName>
        <fullName evidence="4">4-hydroxybenzoate 3-monooxygenase</fullName>
        <ecNumber evidence="4">1.14.13.2</ecNumber>
    </submittedName>
</protein>
<dbReference type="PRINTS" id="PR00420">
    <property type="entry name" value="RNGMNOXGNASE"/>
</dbReference>
<dbReference type="InterPro" id="IPR036188">
    <property type="entry name" value="FAD/NAD-bd_sf"/>
</dbReference>
<dbReference type="GO" id="GO:0071949">
    <property type="term" value="F:FAD binding"/>
    <property type="evidence" value="ECO:0007669"/>
    <property type="project" value="InterPro"/>
</dbReference>
<dbReference type="InterPro" id="IPR002938">
    <property type="entry name" value="FAD-bd"/>
</dbReference>
<dbReference type="Gene3D" id="3.50.50.60">
    <property type="entry name" value="FAD/NAD(P)-binding domain"/>
    <property type="match status" value="1"/>
</dbReference>
<keyword evidence="4" id="KW-0503">Monooxygenase</keyword>
<dbReference type="NCBIfam" id="NF006091">
    <property type="entry name" value="PRK08243.1"/>
    <property type="match status" value="1"/>
</dbReference>
<dbReference type="EC" id="1.14.13.2" evidence="4"/>
<dbReference type="RefSeq" id="WP_166178386.1">
    <property type="nucleotide sequence ID" value="NZ_CP045119.1"/>
</dbReference>
<keyword evidence="5" id="KW-1185">Reference proteome</keyword>
<dbReference type="EMBL" id="CP045119">
    <property type="protein sequence ID" value="QIN84322.1"/>
    <property type="molecule type" value="Genomic_DNA"/>
</dbReference>
<name>A0A6G8QD08_9ACTN</name>
<dbReference type="SUPFAM" id="SSF54373">
    <property type="entry name" value="FAD-linked reductases, C-terminal domain"/>
    <property type="match status" value="1"/>
</dbReference>
<accession>A0A6G8QD08</accession>
<gene>
    <name evidence="4" type="ORF">GBA63_17975</name>
</gene>
<dbReference type="KEGG" id="rub:GBA63_17975"/>
<evidence type="ECO:0000256" key="1">
    <source>
        <dbReference type="ARBA" id="ARBA00022630"/>
    </source>
</evidence>
<reference evidence="4 5" key="1">
    <citation type="submission" date="2019-10" db="EMBL/GenBank/DDBJ databases">
        <title>Rubrobacter sp nov SCSIO 52090 isolated from a deep-sea sediment in the South China Sea.</title>
        <authorList>
            <person name="Chen R.W."/>
        </authorList>
    </citation>
    <scope>NUCLEOTIDE SEQUENCE [LARGE SCALE GENOMIC DNA]</scope>
    <source>
        <strain evidence="4 5">SCSIO 52909</strain>
    </source>
</reference>
<dbReference type="AlphaFoldDB" id="A0A6G8QD08"/>
<dbReference type="Pfam" id="PF01494">
    <property type="entry name" value="FAD_binding_3"/>
    <property type="match status" value="1"/>
</dbReference>
<dbReference type="SUPFAM" id="SSF51905">
    <property type="entry name" value="FAD/NAD(P)-binding domain"/>
    <property type="match status" value="1"/>
</dbReference>
<evidence type="ECO:0000313" key="5">
    <source>
        <dbReference type="Proteomes" id="UP000501452"/>
    </source>
</evidence>
<dbReference type="Proteomes" id="UP000501452">
    <property type="component" value="Chromosome"/>
</dbReference>
<dbReference type="Gene3D" id="3.30.9.10">
    <property type="entry name" value="D-Amino Acid Oxidase, subunit A, domain 2"/>
    <property type="match status" value="1"/>
</dbReference>
<dbReference type="PANTHER" id="PTHR43004">
    <property type="entry name" value="TRK SYSTEM POTASSIUM UPTAKE PROTEIN"/>
    <property type="match status" value="1"/>
</dbReference>
<dbReference type="PANTHER" id="PTHR43004:SF3">
    <property type="entry name" value="P-HYDROXYBENZOATE HYDROXYLASE"/>
    <property type="match status" value="1"/>
</dbReference>
<evidence type="ECO:0000313" key="4">
    <source>
        <dbReference type="EMBL" id="QIN84322.1"/>
    </source>
</evidence>
<sequence>MRTMVGIVGGGPAGLLLSHLLHLQGIDSVVLEARGREELEAEIRAGVLEHGTTELLVETGVGDRMRKEGAVHHGVNLQFDGRRERIDLEGLTGKTITLYGQHEVVKDLIRTRLDAGGEVLFRAKGLGLQDLESEEPKVRFVKGDEEYELRCDFVVGTDGFHGVSREAFPEGARAEYGRRYPFGWFGILVEGPPSTEELIYALHERGFALVSTRSPEIQRLYFQCDPDDDASNWSDDRIWTEMHARLDTDDGWTVNEGKIIQKNVVQMRSFVCEPMRHGRLFLAGDAAHIVPPTGAKGMNLAVADVRVLSRGLAEFYRSGSTGVLDNYSEICLKRVWKASRFSWWMTSMLHRFDGDNAFQYRMQVAELDYVTGSRAAATSLAENYVGLPMEWREDPEAIARTTEGMDA</sequence>
<dbReference type="GO" id="GO:0018659">
    <property type="term" value="F:4-hydroxybenzoate 3-monooxygenase activity"/>
    <property type="evidence" value="ECO:0007669"/>
    <property type="project" value="UniProtKB-EC"/>
</dbReference>
<proteinExistence type="predicted"/>
<evidence type="ECO:0000256" key="2">
    <source>
        <dbReference type="ARBA" id="ARBA00022827"/>
    </source>
</evidence>
<evidence type="ECO:0000259" key="3">
    <source>
        <dbReference type="Pfam" id="PF01494"/>
    </source>
</evidence>
<keyword evidence="4" id="KW-0560">Oxidoreductase</keyword>
<feature type="domain" description="FAD-binding" evidence="3">
    <location>
        <begin position="3"/>
        <end position="342"/>
    </location>
</feature>
<dbReference type="InterPro" id="IPR050641">
    <property type="entry name" value="RIFMO-like"/>
</dbReference>
<keyword evidence="1" id="KW-0285">Flavoprotein</keyword>